<dbReference type="AlphaFoldDB" id="A0AAD3S5J6"/>
<keyword evidence="2" id="KW-0732">Signal</keyword>
<evidence type="ECO:0008006" key="5">
    <source>
        <dbReference type="Google" id="ProtNLM"/>
    </source>
</evidence>
<dbReference type="Proteomes" id="UP001279734">
    <property type="component" value="Unassembled WGS sequence"/>
</dbReference>
<accession>A0AAD3S5J6</accession>
<evidence type="ECO:0000256" key="2">
    <source>
        <dbReference type="SAM" id="SignalP"/>
    </source>
</evidence>
<name>A0AAD3S5J6_NEPGR</name>
<feature type="compositionally biased region" description="Polar residues" evidence="1">
    <location>
        <begin position="67"/>
        <end position="80"/>
    </location>
</feature>
<keyword evidence="4" id="KW-1185">Reference proteome</keyword>
<organism evidence="3 4">
    <name type="scientific">Nepenthes gracilis</name>
    <name type="common">Slender pitcher plant</name>
    <dbReference type="NCBI Taxonomy" id="150966"/>
    <lineage>
        <taxon>Eukaryota</taxon>
        <taxon>Viridiplantae</taxon>
        <taxon>Streptophyta</taxon>
        <taxon>Embryophyta</taxon>
        <taxon>Tracheophyta</taxon>
        <taxon>Spermatophyta</taxon>
        <taxon>Magnoliopsida</taxon>
        <taxon>eudicotyledons</taxon>
        <taxon>Gunneridae</taxon>
        <taxon>Pentapetalae</taxon>
        <taxon>Caryophyllales</taxon>
        <taxon>Nepenthaceae</taxon>
        <taxon>Nepenthes</taxon>
    </lineage>
</organism>
<sequence>MWSWADLLMLMVFSSVRYVCHLYGPAGLPLFIEDADAGEPNPAVEPCPAPSRLQQQIAIGMHHGRLSQKQPITRQQQQAFAMTEAEQDRLREHGKEHHSNPPLQILQLPNQQDGIKTKSSKQYIPSERAPGKTSQTANHDLCLFAKSKTKIDTHSFRR</sequence>
<feature type="compositionally biased region" description="Basic and acidic residues" evidence="1">
    <location>
        <begin position="86"/>
        <end position="99"/>
    </location>
</feature>
<protein>
    <recommendedName>
        <fullName evidence="5">Secreted protein</fullName>
    </recommendedName>
</protein>
<reference evidence="3" key="1">
    <citation type="submission" date="2023-05" db="EMBL/GenBank/DDBJ databases">
        <title>Nepenthes gracilis genome sequencing.</title>
        <authorList>
            <person name="Fukushima K."/>
        </authorList>
    </citation>
    <scope>NUCLEOTIDE SEQUENCE</scope>
    <source>
        <strain evidence="3">SING2019-196</strain>
    </source>
</reference>
<feature type="compositionally biased region" description="Low complexity" evidence="1">
    <location>
        <begin position="100"/>
        <end position="112"/>
    </location>
</feature>
<gene>
    <name evidence="3" type="ORF">Nepgr_006722</name>
</gene>
<evidence type="ECO:0000313" key="4">
    <source>
        <dbReference type="Proteomes" id="UP001279734"/>
    </source>
</evidence>
<feature type="chain" id="PRO_5042273773" description="Secreted protein" evidence="2">
    <location>
        <begin position="22"/>
        <end position="158"/>
    </location>
</feature>
<feature type="signal peptide" evidence="2">
    <location>
        <begin position="1"/>
        <end position="21"/>
    </location>
</feature>
<comment type="caution">
    <text evidence="3">The sequence shown here is derived from an EMBL/GenBank/DDBJ whole genome shotgun (WGS) entry which is preliminary data.</text>
</comment>
<evidence type="ECO:0000256" key="1">
    <source>
        <dbReference type="SAM" id="MobiDB-lite"/>
    </source>
</evidence>
<evidence type="ECO:0000313" key="3">
    <source>
        <dbReference type="EMBL" id="GMH04882.1"/>
    </source>
</evidence>
<feature type="region of interest" description="Disordered" evidence="1">
    <location>
        <begin position="66"/>
        <end position="135"/>
    </location>
</feature>
<dbReference type="EMBL" id="BSYO01000005">
    <property type="protein sequence ID" value="GMH04882.1"/>
    <property type="molecule type" value="Genomic_DNA"/>
</dbReference>
<proteinExistence type="predicted"/>